<evidence type="ECO:0000256" key="2">
    <source>
        <dbReference type="ARBA" id="ARBA00006810"/>
    </source>
</evidence>
<organism evidence="13 14">
    <name type="scientific">Stackebrandtia endophytica</name>
    <dbReference type="NCBI Taxonomy" id="1496996"/>
    <lineage>
        <taxon>Bacteria</taxon>
        <taxon>Bacillati</taxon>
        <taxon>Actinomycetota</taxon>
        <taxon>Actinomycetes</taxon>
        <taxon>Glycomycetales</taxon>
        <taxon>Glycomycetaceae</taxon>
        <taxon>Stackebrandtia</taxon>
    </lineage>
</organism>
<dbReference type="Proteomes" id="UP000317043">
    <property type="component" value="Unassembled WGS sequence"/>
</dbReference>
<dbReference type="FunCoup" id="A0A543B0F8">
    <property type="interactions" value="101"/>
</dbReference>
<sequence>MIGAPVIRAEGFPPKVEDLHYADWIPGLPSGMLTTVTVSVFLAVGVIICFFLLSYRNPQIVPTRKQWVAESVYGFVRDGIARDLIGPEGIRFAAYFTTLFSFIAVTNLMGIIPFIQNSPNSHIAFPAMLGVITWLLYNFVGVKKHGFFGYIKASCIPNGTPWYMYPLIIPLEFLQNFILRPVTLAVRLFANMFAGHMILVVFILGGVALIEAGGWFVAASPLAFLMAIVMSFFEFFVMLLQAYVFTLLTAVYVQGSLADEH</sequence>
<feature type="transmembrane region" description="Helical" evidence="11">
    <location>
        <begin position="121"/>
        <end position="140"/>
    </location>
</feature>
<dbReference type="PANTHER" id="PTHR11410:SF0">
    <property type="entry name" value="ATP SYNTHASE SUBUNIT A"/>
    <property type="match status" value="1"/>
</dbReference>
<evidence type="ECO:0000256" key="10">
    <source>
        <dbReference type="ARBA" id="ARBA00023310"/>
    </source>
</evidence>
<dbReference type="SUPFAM" id="SSF81336">
    <property type="entry name" value="F1F0 ATP synthase subunit A"/>
    <property type="match status" value="1"/>
</dbReference>
<dbReference type="Pfam" id="PF00119">
    <property type="entry name" value="ATP-synt_A"/>
    <property type="match status" value="1"/>
</dbReference>
<proteinExistence type="inferred from homology"/>
<dbReference type="Gene3D" id="1.20.120.220">
    <property type="entry name" value="ATP synthase, F0 complex, subunit A"/>
    <property type="match status" value="1"/>
</dbReference>
<protein>
    <recommendedName>
        <fullName evidence="11 12">ATP synthase subunit a</fullName>
    </recommendedName>
    <alternativeName>
        <fullName evidence="11">ATP synthase F0 sector subunit a</fullName>
    </alternativeName>
    <alternativeName>
        <fullName evidence="11">F-ATPase subunit 6</fullName>
    </alternativeName>
</protein>
<evidence type="ECO:0000313" key="14">
    <source>
        <dbReference type="Proteomes" id="UP000317043"/>
    </source>
</evidence>
<dbReference type="EMBL" id="VFOW01000001">
    <property type="protein sequence ID" value="TQL78276.1"/>
    <property type="molecule type" value="Genomic_DNA"/>
</dbReference>
<keyword evidence="6 11" id="KW-0375">Hydrogen ion transport</keyword>
<reference evidence="13 14" key="1">
    <citation type="submission" date="2019-06" db="EMBL/GenBank/DDBJ databases">
        <title>Sequencing the genomes of 1000 actinobacteria strains.</title>
        <authorList>
            <person name="Klenk H.-P."/>
        </authorList>
    </citation>
    <scope>NUCLEOTIDE SEQUENCE [LARGE SCALE GENOMIC DNA]</scope>
    <source>
        <strain evidence="13 14">DSM 45928</strain>
    </source>
</reference>
<dbReference type="PANTHER" id="PTHR11410">
    <property type="entry name" value="ATP SYNTHASE SUBUNIT A"/>
    <property type="match status" value="1"/>
</dbReference>
<evidence type="ECO:0000256" key="3">
    <source>
        <dbReference type="ARBA" id="ARBA00022448"/>
    </source>
</evidence>
<evidence type="ECO:0000256" key="9">
    <source>
        <dbReference type="ARBA" id="ARBA00023136"/>
    </source>
</evidence>
<keyword evidence="11" id="KW-1003">Cell membrane</keyword>
<dbReference type="InterPro" id="IPR000568">
    <property type="entry name" value="ATP_synth_F0_asu"/>
</dbReference>
<feature type="transmembrane region" description="Helical" evidence="11">
    <location>
        <begin position="32"/>
        <end position="55"/>
    </location>
</feature>
<comment type="subcellular location">
    <subcellularLocation>
        <location evidence="11 12">Cell membrane</location>
        <topology evidence="11 12">Multi-pass membrane protein</topology>
    </subcellularLocation>
    <subcellularLocation>
        <location evidence="1">Membrane</location>
        <topology evidence="1">Multi-pass membrane protein</topology>
    </subcellularLocation>
</comment>
<dbReference type="GO" id="GO:0046933">
    <property type="term" value="F:proton-transporting ATP synthase activity, rotational mechanism"/>
    <property type="evidence" value="ECO:0007669"/>
    <property type="project" value="UniProtKB-UniRule"/>
</dbReference>
<evidence type="ECO:0000256" key="1">
    <source>
        <dbReference type="ARBA" id="ARBA00004141"/>
    </source>
</evidence>
<dbReference type="RefSeq" id="WP_381543548.1">
    <property type="nucleotide sequence ID" value="NZ_JBHTGS010000004.1"/>
</dbReference>
<name>A0A543B0F8_9ACTN</name>
<dbReference type="InParanoid" id="A0A543B0F8"/>
<dbReference type="GO" id="GO:0005886">
    <property type="term" value="C:plasma membrane"/>
    <property type="evidence" value="ECO:0007669"/>
    <property type="project" value="UniProtKB-SubCell"/>
</dbReference>
<feature type="transmembrane region" description="Helical" evidence="11">
    <location>
        <begin position="188"/>
        <end position="210"/>
    </location>
</feature>
<dbReference type="InterPro" id="IPR035908">
    <property type="entry name" value="F0_ATP_A_sf"/>
</dbReference>
<keyword evidence="9 11" id="KW-0472">Membrane</keyword>
<comment type="similarity">
    <text evidence="2 11 12">Belongs to the ATPase A chain family.</text>
</comment>
<evidence type="ECO:0000256" key="8">
    <source>
        <dbReference type="ARBA" id="ARBA00023065"/>
    </source>
</evidence>
<dbReference type="AlphaFoldDB" id="A0A543B0F8"/>
<keyword evidence="4 11" id="KW-0138">CF(0)</keyword>
<evidence type="ECO:0000256" key="4">
    <source>
        <dbReference type="ARBA" id="ARBA00022547"/>
    </source>
</evidence>
<evidence type="ECO:0000256" key="6">
    <source>
        <dbReference type="ARBA" id="ARBA00022781"/>
    </source>
</evidence>
<dbReference type="InterPro" id="IPR045083">
    <property type="entry name" value="ATP_synth_F0_asu_bact/mt"/>
</dbReference>
<evidence type="ECO:0000256" key="7">
    <source>
        <dbReference type="ARBA" id="ARBA00022989"/>
    </source>
</evidence>
<evidence type="ECO:0000313" key="13">
    <source>
        <dbReference type="EMBL" id="TQL78276.1"/>
    </source>
</evidence>
<dbReference type="InterPro" id="IPR023011">
    <property type="entry name" value="ATP_synth_F0_asu_AS"/>
</dbReference>
<keyword evidence="5 11" id="KW-0812">Transmembrane</keyword>
<evidence type="ECO:0000256" key="5">
    <source>
        <dbReference type="ARBA" id="ARBA00022692"/>
    </source>
</evidence>
<keyword evidence="10 11" id="KW-0066">ATP synthesis</keyword>
<evidence type="ECO:0000256" key="11">
    <source>
        <dbReference type="HAMAP-Rule" id="MF_01393"/>
    </source>
</evidence>
<comment type="caution">
    <text evidence="13">The sequence shown here is derived from an EMBL/GenBank/DDBJ whole genome shotgun (WGS) entry which is preliminary data.</text>
</comment>
<dbReference type="PROSITE" id="PS00449">
    <property type="entry name" value="ATPASE_A"/>
    <property type="match status" value="1"/>
</dbReference>
<keyword evidence="7 11" id="KW-1133">Transmembrane helix</keyword>
<feature type="transmembrane region" description="Helical" evidence="11">
    <location>
        <begin position="222"/>
        <end position="253"/>
    </location>
</feature>
<keyword evidence="8 11" id="KW-0406">Ion transport</keyword>
<keyword evidence="14" id="KW-1185">Reference proteome</keyword>
<accession>A0A543B0F8</accession>
<dbReference type="CDD" id="cd00310">
    <property type="entry name" value="ATP-synt_Fo_a_6"/>
    <property type="match status" value="1"/>
</dbReference>
<comment type="function">
    <text evidence="11 12">Key component of the proton channel; it plays a direct role in the translocation of protons across the membrane.</text>
</comment>
<gene>
    <name evidence="11" type="primary">atpB</name>
    <name evidence="13" type="ORF">FB566_3859</name>
</gene>
<feature type="transmembrane region" description="Helical" evidence="11">
    <location>
        <begin position="92"/>
        <end position="115"/>
    </location>
</feature>
<evidence type="ECO:0000256" key="12">
    <source>
        <dbReference type="RuleBase" id="RU000483"/>
    </source>
</evidence>
<dbReference type="HAMAP" id="MF_01393">
    <property type="entry name" value="ATP_synth_a_bact"/>
    <property type="match status" value="1"/>
</dbReference>
<dbReference type="PRINTS" id="PR00123">
    <property type="entry name" value="ATPASEA"/>
</dbReference>
<keyword evidence="3 11" id="KW-0813">Transport</keyword>
<dbReference type="GO" id="GO:0045259">
    <property type="term" value="C:proton-transporting ATP synthase complex"/>
    <property type="evidence" value="ECO:0007669"/>
    <property type="project" value="UniProtKB-KW"/>
</dbReference>
<dbReference type="NCBIfam" id="TIGR01131">
    <property type="entry name" value="ATP_synt_6_or_A"/>
    <property type="match status" value="1"/>
</dbReference>